<name>A0AAN5CER9_9BILA</name>
<proteinExistence type="predicted"/>
<protein>
    <submittedName>
        <fullName evidence="1">Uncharacterized protein</fullName>
    </submittedName>
</protein>
<dbReference type="InterPro" id="IPR023299">
    <property type="entry name" value="ATPase_P-typ_cyto_dom_N"/>
</dbReference>
<dbReference type="PANTHER" id="PTHR24092:SF150">
    <property type="entry name" value="PHOSPHOLIPID-TRANSPORTING ATPASE"/>
    <property type="match status" value="1"/>
</dbReference>
<keyword evidence="2" id="KW-1185">Reference proteome</keyword>
<dbReference type="Proteomes" id="UP001328107">
    <property type="component" value="Unassembled WGS sequence"/>
</dbReference>
<dbReference type="GO" id="GO:0005886">
    <property type="term" value="C:plasma membrane"/>
    <property type="evidence" value="ECO:0007669"/>
    <property type="project" value="TreeGrafter"/>
</dbReference>
<dbReference type="AlphaFoldDB" id="A0AAN5CER9"/>
<dbReference type="GO" id="GO:0045332">
    <property type="term" value="P:phospholipid translocation"/>
    <property type="evidence" value="ECO:0007669"/>
    <property type="project" value="TreeGrafter"/>
</dbReference>
<organism evidence="1 2">
    <name type="scientific">Pristionchus mayeri</name>
    <dbReference type="NCBI Taxonomy" id="1317129"/>
    <lineage>
        <taxon>Eukaryota</taxon>
        <taxon>Metazoa</taxon>
        <taxon>Ecdysozoa</taxon>
        <taxon>Nematoda</taxon>
        <taxon>Chromadorea</taxon>
        <taxon>Rhabditida</taxon>
        <taxon>Rhabditina</taxon>
        <taxon>Diplogasteromorpha</taxon>
        <taxon>Diplogasteroidea</taxon>
        <taxon>Neodiplogasteridae</taxon>
        <taxon>Pristionchus</taxon>
    </lineage>
</organism>
<dbReference type="GO" id="GO:0005802">
    <property type="term" value="C:trans-Golgi network"/>
    <property type="evidence" value="ECO:0007669"/>
    <property type="project" value="TreeGrafter"/>
</dbReference>
<evidence type="ECO:0000313" key="2">
    <source>
        <dbReference type="Proteomes" id="UP001328107"/>
    </source>
</evidence>
<dbReference type="EMBL" id="BTRK01000003">
    <property type="protein sequence ID" value="GMR40294.1"/>
    <property type="molecule type" value="Genomic_DNA"/>
</dbReference>
<evidence type="ECO:0000313" key="1">
    <source>
        <dbReference type="EMBL" id="GMR40294.1"/>
    </source>
</evidence>
<gene>
    <name evidence="1" type="ORF">PMAYCL1PPCAC_10489</name>
</gene>
<comment type="caution">
    <text evidence="1">The sequence shown here is derived from an EMBL/GenBank/DDBJ whole genome shotgun (WGS) entry which is preliminary data.</text>
</comment>
<dbReference type="PANTHER" id="PTHR24092">
    <property type="entry name" value="PROBABLE PHOSPHOLIPID-TRANSPORTING ATPASE"/>
    <property type="match status" value="1"/>
</dbReference>
<dbReference type="GO" id="GO:0000166">
    <property type="term" value="F:nucleotide binding"/>
    <property type="evidence" value="ECO:0007669"/>
    <property type="project" value="InterPro"/>
</dbReference>
<dbReference type="GO" id="GO:0140326">
    <property type="term" value="F:ATPase-coupled intramembrane lipid transporter activity"/>
    <property type="evidence" value="ECO:0007669"/>
    <property type="project" value="TreeGrafter"/>
</dbReference>
<sequence>FFDRVGEASKSMMSTLKVHMHLDASFGYRTLCFAMKELPHDRYAKWSADCKQANLKIDERQKTIDGCSEEIESNLDLVEATAIEDKLQEFVPETIQALMAADADGRQTRDGDQ</sequence>
<feature type="non-terminal residue" evidence="1">
    <location>
        <position position="1"/>
    </location>
</feature>
<accession>A0AAN5CER9</accession>
<dbReference type="Gene3D" id="3.40.1110.10">
    <property type="entry name" value="Calcium-transporting ATPase, cytoplasmic domain N"/>
    <property type="match status" value="1"/>
</dbReference>
<reference evidence="2" key="1">
    <citation type="submission" date="2022-10" db="EMBL/GenBank/DDBJ databases">
        <title>Genome assembly of Pristionchus species.</title>
        <authorList>
            <person name="Yoshida K."/>
            <person name="Sommer R.J."/>
        </authorList>
    </citation>
    <scope>NUCLEOTIDE SEQUENCE [LARGE SCALE GENOMIC DNA]</scope>
    <source>
        <strain evidence="2">RS5460</strain>
    </source>
</reference>